<comment type="caution">
    <text evidence="5">The sequence shown here is derived from an EMBL/GenBank/DDBJ whole genome shotgun (WGS) entry which is preliminary data.</text>
</comment>
<keyword evidence="1 5" id="KW-0489">Methyltransferase</keyword>
<dbReference type="EC" id="2.1.1.222" evidence="5"/>
<dbReference type="CDD" id="cd02440">
    <property type="entry name" value="AdoMet_MTases"/>
    <property type="match status" value="1"/>
</dbReference>
<dbReference type="RefSeq" id="WP_397077611.1">
    <property type="nucleotide sequence ID" value="NZ_JBITGY010000001.1"/>
</dbReference>
<accession>A0ABW7YKI7</accession>
<evidence type="ECO:0000313" key="5">
    <source>
        <dbReference type="EMBL" id="MFI6495854.1"/>
    </source>
</evidence>
<dbReference type="InterPro" id="IPR029063">
    <property type="entry name" value="SAM-dependent_MTases_sf"/>
</dbReference>
<reference evidence="5 6" key="1">
    <citation type="submission" date="2024-10" db="EMBL/GenBank/DDBJ databases">
        <title>The Natural Products Discovery Center: Release of the First 8490 Sequenced Strains for Exploring Actinobacteria Biosynthetic Diversity.</title>
        <authorList>
            <person name="Kalkreuter E."/>
            <person name="Kautsar S.A."/>
            <person name="Yang D."/>
            <person name="Bader C.D."/>
            <person name="Teijaro C.N."/>
            <person name="Fluegel L."/>
            <person name="Davis C.M."/>
            <person name="Simpson J.R."/>
            <person name="Lauterbach L."/>
            <person name="Steele A.D."/>
            <person name="Gui C."/>
            <person name="Meng S."/>
            <person name="Li G."/>
            <person name="Viehrig K."/>
            <person name="Ye F."/>
            <person name="Su P."/>
            <person name="Kiefer A.F."/>
            <person name="Nichols A."/>
            <person name="Cepeda A.J."/>
            <person name="Yan W."/>
            <person name="Fan B."/>
            <person name="Jiang Y."/>
            <person name="Adhikari A."/>
            <person name="Zheng C.-J."/>
            <person name="Schuster L."/>
            <person name="Cowan T.M."/>
            <person name="Smanski M.J."/>
            <person name="Chevrette M.G."/>
            <person name="De Carvalho L.P.S."/>
            <person name="Shen B."/>
        </authorList>
    </citation>
    <scope>NUCLEOTIDE SEQUENCE [LARGE SCALE GENOMIC DNA]</scope>
    <source>
        <strain evidence="5 6">NPDC050545</strain>
    </source>
</reference>
<sequence>MHWNHNIAFHPLILAQVPRGCEHALDVGCGDGLLARKLSERSQHVTGVDVSAEMIAEARATGGAPAYLQADFMAGDLPGQSYDFVCTVATLHHLPFAPALTKMAGLLRPGGRLVVIGLGRNATPGDWVIDAGSVIKHQIVSRMYGGAVQTAPTAEPTMTWSQVRRQALALLPEARWRRHLLWRYSLVWTKP</sequence>
<protein>
    <submittedName>
        <fullName evidence="5">Class I SAM-dependent methyltransferase</fullName>
        <ecNumber evidence="5">2.1.1.222</ecNumber>
        <ecNumber evidence="5">2.1.1.64</ecNumber>
    </submittedName>
</protein>
<dbReference type="SUPFAM" id="SSF53335">
    <property type="entry name" value="S-adenosyl-L-methionine-dependent methyltransferases"/>
    <property type="match status" value="1"/>
</dbReference>
<keyword evidence="3" id="KW-0949">S-adenosyl-L-methionine</keyword>
<dbReference type="Pfam" id="PF08241">
    <property type="entry name" value="Methyltransf_11"/>
    <property type="match status" value="1"/>
</dbReference>
<organism evidence="5 6">
    <name type="scientific">Nonomuraea typhae</name>
    <dbReference type="NCBI Taxonomy" id="2603600"/>
    <lineage>
        <taxon>Bacteria</taxon>
        <taxon>Bacillati</taxon>
        <taxon>Actinomycetota</taxon>
        <taxon>Actinomycetes</taxon>
        <taxon>Streptosporangiales</taxon>
        <taxon>Streptosporangiaceae</taxon>
        <taxon>Nonomuraea</taxon>
    </lineage>
</organism>
<dbReference type="GO" id="GO:0032259">
    <property type="term" value="P:methylation"/>
    <property type="evidence" value="ECO:0007669"/>
    <property type="project" value="UniProtKB-KW"/>
</dbReference>
<keyword evidence="6" id="KW-1185">Reference proteome</keyword>
<feature type="domain" description="Methyltransferase type 11" evidence="4">
    <location>
        <begin position="25"/>
        <end position="115"/>
    </location>
</feature>
<dbReference type="PANTHER" id="PTHR43464">
    <property type="entry name" value="METHYLTRANSFERASE"/>
    <property type="match status" value="1"/>
</dbReference>
<dbReference type="PANTHER" id="PTHR43464:SF19">
    <property type="entry name" value="UBIQUINONE BIOSYNTHESIS O-METHYLTRANSFERASE, MITOCHONDRIAL"/>
    <property type="match status" value="1"/>
</dbReference>
<dbReference type="EC" id="2.1.1.64" evidence="5"/>
<evidence type="ECO:0000313" key="6">
    <source>
        <dbReference type="Proteomes" id="UP001612741"/>
    </source>
</evidence>
<dbReference type="GO" id="GO:0102208">
    <property type="term" value="F:2-polyprenyl-6-hydroxyphenol methylase activity"/>
    <property type="evidence" value="ECO:0007669"/>
    <property type="project" value="UniProtKB-EC"/>
</dbReference>
<dbReference type="Proteomes" id="UP001612741">
    <property type="component" value="Unassembled WGS sequence"/>
</dbReference>
<gene>
    <name evidence="5" type="ORF">ACIBG2_00620</name>
</gene>
<proteinExistence type="predicted"/>
<evidence type="ECO:0000256" key="2">
    <source>
        <dbReference type="ARBA" id="ARBA00022679"/>
    </source>
</evidence>
<keyword evidence="2 5" id="KW-0808">Transferase</keyword>
<dbReference type="Gene3D" id="3.40.50.150">
    <property type="entry name" value="Vaccinia Virus protein VP39"/>
    <property type="match status" value="1"/>
</dbReference>
<evidence type="ECO:0000259" key="4">
    <source>
        <dbReference type="Pfam" id="PF08241"/>
    </source>
</evidence>
<evidence type="ECO:0000256" key="3">
    <source>
        <dbReference type="ARBA" id="ARBA00022691"/>
    </source>
</evidence>
<evidence type="ECO:0000256" key="1">
    <source>
        <dbReference type="ARBA" id="ARBA00022603"/>
    </source>
</evidence>
<dbReference type="GO" id="GO:0061542">
    <property type="term" value="F:3-demethylubiquinol 3-O-methyltransferase activity"/>
    <property type="evidence" value="ECO:0007669"/>
    <property type="project" value="UniProtKB-EC"/>
</dbReference>
<dbReference type="InterPro" id="IPR013216">
    <property type="entry name" value="Methyltransf_11"/>
</dbReference>
<name>A0ABW7YKI7_9ACTN</name>
<dbReference type="EMBL" id="JBITGY010000001">
    <property type="protein sequence ID" value="MFI6495854.1"/>
    <property type="molecule type" value="Genomic_DNA"/>
</dbReference>